<sequence>MGGQWFSVLVAFREKVFCSLRARKFLEVINDLRSENQSTPTQQSIDTESEERVTRTVLGICKG</sequence>
<reference evidence="1" key="1">
    <citation type="submission" date="2013-07" db="EMBL/GenBank/DDBJ databases">
        <title>The genome of an arbuscular mycorrhizal fungus provides insights into the evolution of the oldest plant symbiosis.</title>
        <authorList>
            <consortium name="DOE Joint Genome Institute"/>
            <person name="Tisserant E."/>
            <person name="Malbreil M."/>
            <person name="Kuo A."/>
            <person name="Kohler A."/>
            <person name="Symeonidi A."/>
            <person name="Balestrini R."/>
            <person name="Charron P."/>
            <person name="Duensing N."/>
            <person name="Frei-dit-Frey N."/>
            <person name="Gianinazzi-Pearson V."/>
            <person name="Gilbert B."/>
            <person name="Handa Y."/>
            <person name="Hijri M."/>
            <person name="Kaul R."/>
            <person name="Kawaguchi M."/>
            <person name="Krajinski F."/>
            <person name="Lammers P."/>
            <person name="Lapierre D."/>
            <person name="Masclaux F.G."/>
            <person name="Murat C."/>
            <person name="Morin E."/>
            <person name="Ndikumana S."/>
            <person name="Pagni M."/>
            <person name="Petitpierre D."/>
            <person name="Requena N."/>
            <person name="Rosikiewicz P."/>
            <person name="Riley R."/>
            <person name="Saito K."/>
            <person name="San Clemente H."/>
            <person name="Shapiro H."/>
            <person name="van Tuinen D."/>
            <person name="Becard G."/>
            <person name="Bonfante P."/>
            <person name="Paszkowski U."/>
            <person name="Shachar-Hill Y."/>
            <person name="Young J.P."/>
            <person name="Sanders I.R."/>
            <person name="Henrissat B."/>
            <person name="Rensing S.A."/>
            <person name="Grigoriev I.V."/>
            <person name="Corradi N."/>
            <person name="Roux C."/>
            <person name="Martin F."/>
        </authorList>
    </citation>
    <scope>NUCLEOTIDE SEQUENCE</scope>
    <source>
        <strain evidence="1">DAOM 197198</strain>
    </source>
</reference>
<gene>
    <name evidence="1" type="ORF">GLOINDRAFT_12106</name>
</gene>
<dbReference type="EMBL" id="KI300037">
    <property type="protein sequence ID" value="ERZ96917.1"/>
    <property type="molecule type" value="Genomic_DNA"/>
</dbReference>
<name>U9SSA0_RHIID</name>
<dbReference type="HOGENOM" id="CLU_2886961_0_0_1"/>
<organism evidence="1">
    <name type="scientific">Rhizophagus irregularis (strain DAOM 181602 / DAOM 197198 / MUCL 43194)</name>
    <name type="common">Arbuscular mycorrhizal fungus</name>
    <name type="synonym">Glomus intraradices</name>
    <dbReference type="NCBI Taxonomy" id="747089"/>
    <lineage>
        <taxon>Eukaryota</taxon>
        <taxon>Fungi</taxon>
        <taxon>Fungi incertae sedis</taxon>
        <taxon>Mucoromycota</taxon>
        <taxon>Glomeromycotina</taxon>
        <taxon>Glomeromycetes</taxon>
        <taxon>Glomerales</taxon>
        <taxon>Glomeraceae</taxon>
        <taxon>Rhizophagus</taxon>
    </lineage>
</organism>
<evidence type="ECO:0000313" key="1">
    <source>
        <dbReference type="EMBL" id="ERZ96917.1"/>
    </source>
</evidence>
<protein>
    <submittedName>
        <fullName evidence="1">Uncharacterized protein</fullName>
    </submittedName>
</protein>
<dbReference type="AlphaFoldDB" id="U9SSA0"/>
<accession>U9SSA0</accession>
<proteinExistence type="predicted"/>